<evidence type="ECO:0000313" key="2">
    <source>
        <dbReference type="EMBL" id="VFB13648.1"/>
    </source>
</evidence>
<gene>
    <name evidence="2" type="ORF">NCTC7812_01175</name>
</gene>
<dbReference type="EMBL" id="CAACYH010000004">
    <property type="protein sequence ID" value="VFB13648.1"/>
    <property type="molecule type" value="Genomic_DNA"/>
</dbReference>
<feature type="domain" description="Phosphatidic acid phosphatase type 2/haloperoxidase" evidence="1">
    <location>
        <begin position="184"/>
        <end position="288"/>
    </location>
</feature>
<dbReference type="CDD" id="cd03394">
    <property type="entry name" value="PAP2_like_5"/>
    <property type="match status" value="1"/>
</dbReference>
<dbReference type="PANTHER" id="PTHR14969">
    <property type="entry name" value="SPHINGOSINE-1-PHOSPHATE PHOSPHOHYDROLASE"/>
    <property type="match status" value="1"/>
</dbReference>
<evidence type="ECO:0000259" key="1">
    <source>
        <dbReference type="SMART" id="SM00014"/>
    </source>
</evidence>
<name>A0A449I2N2_9BACE</name>
<dbReference type="AlphaFoldDB" id="A0A449I2N2"/>
<dbReference type="Pfam" id="PF01569">
    <property type="entry name" value="PAP2"/>
    <property type="match status" value="1"/>
</dbReference>
<evidence type="ECO:0000313" key="3">
    <source>
        <dbReference type="Proteomes" id="UP000396835"/>
    </source>
</evidence>
<dbReference type="Proteomes" id="UP000396835">
    <property type="component" value="Unassembled WGS sequence"/>
</dbReference>
<protein>
    <submittedName>
        <fullName evidence="2">Phosphoesterase PA-phosphatase related protein</fullName>
    </submittedName>
</protein>
<proteinExistence type="predicted"/>
<organism evidence="2 3">
    <name type="scientific">Prevotella heparinolytica</name>
    <dbReference type="NCBI Taxonomy" id="28113"/>
    <lineage>
        <taxon>Bacteria</taxon>
        <taxon>Pseudomonadati</taxon>
        <taxon>Bacteroidota</taxon>
        <taxon>Bacteroidia</taxon>
        <taxon>Bacteroidales</taxon>
        <taxon>Bacteroidaceae</taxon>
        <taxon>Bacteroides</taxon>
    </lineage>
</organism>
<dbReference type="InterPro" id="IPR000326">
    <property type="entry name" value="PAP2/HPO"/>
</dbReference>
<dbReference type="SUPFAM" id="SSF48317">
    <property type="entry name" value="Acid phosphatase/Vanadium-dependent haloperoxidase"/>
    <property type="match status" value="1"/>
</dbReference>
<dbReference type="Gene3D" id="1.20.144.10">
    <property type="entry name" value="Phosphatidic acid phosphatase type 2/haloperoxidase"/>
    <property type="match status" value="1"/>
</dbReference>
<accession>A0A449I2N2</accession>
<dbReference type="PANTHER" id="PTHR14969:SF13">
    <property type="entry name" value="AT30094P"/>
    <property type="match status" value="1"/>
</dbReference>
<dbReference type="InterPro" id="IPR036938">
    <property type="entry name" value="PAP2/HPO_sf"/>
</dbReference>
<sequence>MYVRTFFLIFVHDMHTICKRILYYTRILLQEFRKAGKREQLFAGYILQGIVSVDATVNNKLHNPLAMTLRGFPVVCGMMLFCTAPLQAQSVGSARLSLPDTMTAQRFPTPRTKHTFRSDVSWVGLPWIVAGFLLRNDKANFREVRNKFLYNFHHTADNYSQYVPLAVATGLKLAGYEGRSRWDRYGVSAGASYAIMAALVNGVKYSMKELRPDGSTRNSFPSGHTATAFVAATILHKEYGMTRSPWISIAGYALATATGCMRVLNNRHWISDTFAGAGIGILSTELGYAIGDLLFKDKGLQRPDIERPNNLYRYPSFFNVHLGVGLGAQSLDLIAGNPDLADFYEGYSIRNLKFSRATVVGAEGAYFFNPYFGIGGRLRVNSRLVKNWSDFARSSIGDLSQLDPYLESFINKYELNVKSDRLSEFSLSAGAYFSLPLTPRLALGTKLLVGRNYTQGIDINAHVEGQKRDVDMSYDEEDGRRFLVYEIKGENSPEGEKYETDWDYLSVKAGRSMEVGTGVSLTYAYKSRMAFRLFLDYDFTRKRYEIDYAPMLFMKAAARNLTFNGRPANADDYITSYTMHTTKSMSKFVLGGAFCVTF</sequence>
<reference evidence="2 3" key="1">
    <citation type="submission" date="2019-02" db="EMBL/GenBank/DDBJ databases">
        <authorList>
            <consortium name="Pathogen Informatics"/>
        </authorList>
    </citation>
    <scope>NUCLEOTIDE SEQUENCE [LARGE SCALE GENOMIC DNA]</scope>
    <source>
        <strain evidence="2 3">3012STDY7078512</strain>
    </source>
</reference>
<dbReference type="SMART" id="SM00014">
    <property type="entry name" value="acidPPc"/>
    <property type="match status" value="1"/>
</dbReference>